<evidence type="ECO:0000256" key="13">
    <source>
        <dbReference type="ARBA" id="ARBA00023242"/>
    </source>
</evidence>
<evidence type="ECO:0000256" key="11">
    <source>
        <dbReference type="ARBA" id="ARBA00023015"/>
    </source>
</evidence>
<feature type="compositionally biased region" description="Pro residues" evidence="17">
    <location>
        <begin position="2879"/>
        <end position="2903"/>
    </location>
</feature>
<dbReference type="InterPro" id="IPR019786">
    <property type="entry name" value="Zinc_finger_PHD-type_CS"/>
</dbReference>
<dbReference type="GO" id="GO:0032259">
    <property type="term" value="P:methylation"/>
    <property type="evidence" value="ECO:0007669"/>
    <property type="project" value="UniProtKB-KW"/>
</dbReference>
<feature type="compositionally biased region" description="Polar residues" evidence="17">
    <location>
        <begin position="422"/>
        <end position="433"/>
    </location>
</feature>
<feature type="compositionally biased region" description="Basic and acidic residues" evidence="17">
    <location>
        <begin position="2434"/>
        <end position="2450"/>
    </location>
</feature>
<feature type="region of interest" description="Disordered" evidence="17">
    <location>
        <begin position="2529"/>
        <end position="2553"/>
    </location>
</feature>
<dbReference type="InterPro" id="IPR001965">
    <property type="entry name" value="Znf_PHD"/>
</dbReference>
<dbReference type="GO" id="GO:0008270">
    <property type="term" value="F:zinc ion binding"/>
    <property type="evidence" value="ECO:0007669"/>
    <property type="project" value="UniProtKB-KW"/>
</dbReference>
<dbReference type="InterPro" id="IPR047003">
    <property type="entry name" value="KMT2C_PHD4"/>
</dbReference>
<dbReference type="InterPro" id="IPR003889">
    <property type="entry name" value="FYrich_C"/>
</dbReference>
<keyword evidence="8 16" id="KW-0863">Zinc-finger</keyword>
<dbReference type="InterPro" id="IPR009071">
    <property type="entry name" value="HMG_box_dom"/>
</dbReference>
<evidence type="ECO:0000313" key="23">
    <source>
        <dbReference type="RefSeq" id="XP_020765597.2"/>
    </source>
</evidence>
<keyword evidence="9" id="KW-0862">Zinc</keyword>
<feature type="domain" description="PHD-type" evidence="18">
    <location>
        <begin position="661"/>
        <end position="716"/>
    </location>
</feature>
<keyword evidence="3" id="KW-0489">Methyltransferase</keyword>
<keyword evidence="6" id="KW-0479">Metal-binding</keyword>
<dbReference type="CDD" id="cd22026">
    <property type="entry name" value="HMG-box_KMT2C"/>
    <property type="match status" value="1"/>
</dbReference>
<feature type="compositionally biased region" description="Basic and acidic residues" evidence="17">
    <location>
        <begin position="1609"/>
        <end position="1624"/>
    </location>
</feature>
<feature type="compositionally biased region" description="Low complexity" evidence="17">
    <location>
        <begin position="1786"/>
        <end position="1798"/>
    </location>
</feature>
<feature type="region of interest" description="Disordered" evidence="17">
    <location>
        <begin position="3906"/>
        <end position="3926"/>
    </location>
</feature>
<dbReference type="Gene3D" id="1.10.30.10">
    <property type="entry name" value="High mobility group box domain"/>
    <property type="match status" value="1"/>
</dbReference>
<feature type="region of interest" description="Disordered" evidence="17">
    <location>
        <begin position="794"/>
        <end position="902"/>
    </location>
</feature>
<feature type="region of interest" description="Disordered" evidence="17">
    <location>
        <begin position="3421"/>
        <end position="3474"/>
    </location>
</feature>
<feature type="region of interest" description="Disordered" evidence="17">
    <location>
        <begin position="2935"/>
        <end position="3010"/>
    </location>
</feature>
<feature type="compositionally biased region" description="Polar residues" evidence="17">
    <location>
        <begin position="1935"/>
        <end position="1952"/>
    </location>
</feature>
<feature type="region of interest" description="Disordered" evidence="17">
    <location>
        <begin position="2311"/>
        <end position="2337"/>
    </location>
</feature>
<keyword evidence="22" id="KW-1185">Reference proteome</keyword>
<dbReference type="InterPro" id="IPR003888">
    <property type="entry name" value="FYrich_N"/>
</dbReference>
<evidence type="ECO:0000256" key="10">
    <source>
        <dbReference type="ARBA" id="ARBA00022853"/>
    </source>
</evidence>
<feature type="compositionally biased region" description="Polar residues" evidence="17">
    <location>
        <begin position="3172"/>
        <end position="3189"/>
    </location>
</feature>
<dbReference type="Pfam" id="PF00856">
    <property type="entry name" value="SET"/>
    <property type="match status" value="1"/>
</dbReference>
<feature type="compositionally biased region" description="Pro residues" evidence="17">
    <location>
        <begin position="2936"/>
        <end position="2953"/>
    </location>
</feature>
<dbReference type="Gene3D" id="3.30.40.10">
    <property type="entry name" value="Zinc/RING finger domain, C3HC4 (zinc finger)"/>
    <property type="match status" value="5"/>
</dbReference>
<dbReference type="Gene3D" id="3.30.160.360">
    <property type="match status" value="1"/>
</dbReference>
<feature type="compositionally biased region" description="Low complexity" evidence="17">
    <location>
        <begin position="3115"/>
        <end position="3126"/>
    </location>
</feature>
<dbReference type="SUPFAM" id="SSF47095">
    <property type="entry name" value="HMG-box"/>
    <property type="match status" value="1"/>
</dbReference>
<dbReference type="EC" id="2.1.1.364" evidence="14"/>
<feature type="region of interest" description="Disordered" evidence="17">
    <location>
        <begin position="405"/>
        <end position="438"/>
    </location>
</feature>
<feature type="region of interest" description="Disordered" evidence="17">
    <location>
        <begin position="2806"/>
        <end position="2842"/>
    </location>
</feature>
<dbReference type="PANTHER" id="PTHR45888">
    <property type="entry name" value="HL01030P-RELATED"/>
    <property type="match status" value="1"/>
</dbReference>
<dbReference type="InterPro" id="IPR047005">
    <property type="entry name" value="KMT2C_PHD6"/>
</dbReference>
<feature type="domain" description="Post-SET" evidence="20">
    <location>
        <begin position="4546"/>
        <end position="4562"/>
    </location>
</feature>
<keyword evidence="7" id="KW-0677">Repeat</keyword>
<feature type="domain" description="PHD-type" evidence="21">
    <location>
        <begin position="4050"/>
        <end position="4158"/>
    </location>
</feature>
<dbReference type="GO" id="GO:0003677">
    <property type="term" value="F:DNA binding"/>
    <property type="evidence" value="ECO:0007669"/>
    <property type="project" value="UniProtKB-KW"/>
</dbReference>
<evidence type="ECO:0000256" key="1">
    <source>
        <dbReference type="ARBA" id="ARBA00004123"/>
    </source>
</evidence>
<feature type="region of interest" description="Disordered" evidence="17">
    <location>
        <begin position="462"/>
        <end position="488"/>
    </location>
</feature>
<feature type="region of interest" description="Disordered" evidence="17">
    <location>
        <begin position="3639"/>
        <end position="3660"/>
    </location>
</feature>
<dbReference type="PROSITE" id="PS51543">
    <property type="entry name" value="FYRC"/>
    <property type="match status" value="1"/>
</dbReference>
<feature type="compositionally biased region" description="Low complexity" evidence="17">
    <location>
        <begin position="983"/>
        <end position="993"/>
    </location>
</feature>
<dbReference type="InterPro" id="IPR019787">
    <property type="entry name" value="Znf_PHD-finger"/>
</dbReference>
<feature type="compositionally biased region" description="Polar residues" evidence="17">
    <location>
        <begin position="1746"/>
        <end position="1760"/>
    </location>
</feature>
<organism evidence="22 23">
    <name type="scientific">Odocoileus virginianus</name>
    <name type="common">White-tailed deer</name>
    <dbReference type="NCBI Taxonomy" id="9874"/>
    <lineage>
        <taxon>Eukaryota</taxon>
        <taxon>Metazoa</taxon>
        <taxon>Chordata</taxon>
        <taxon>Craniata</taxon>
        <taxon>Vertebrata</taxon>
        <taxon>Euteleostomi</taxon>
        <taxon>Mammalia</taxon>
        <taxon>Eutheria</taxon>
        <taxon>Laurasiatheria</taxon>
        <taxon>Artiodactyla</taxon>
        <taxon>Ruminantia</taxon>
        <taxon>Pecora</taxon>
        <taxon>Cervidae</taxon>
        <taxon>Odocoileinae</taxon>
        <taxon>Odocoileus</taxon>
    </lineage>
</organism>
<dbReference type="CDD" id="cd15697">
    <property type="entry name" value="ePHD2_KMT2C"/>
    <property type="match status" value="1"/>
</dbReference>
<dbReference type="InterPro" id="IPR001214">
    <property type="entry name" value="SET_dom"/>
</dbReference>
<feature type="compositionally biased region" description="Basic residues" evidence="17">
    <location>
        <begin position="407"/>
        <end position="419"/>
    </location>
</feature>
<feature type="compositionally biased region" description="Pro residues" evidence="17">
    <location>
        <begin position="3141"/>
        <end position="3159"/>
    </location>
</feature>
<reference evidence="22" key="1">
    <citation type="journal article" date="2022" name="J. Hered.">
        <title>A De Novo Chromosome-Level Genome Assembly of the White-Tailed Deer, Odocoileus Virginianus.</title>
        <authorList>
            <person name="London E.W."/>
            <person name="Roca A.L."/>
            <person name="Novakofski J.E."/>
            <person name="Mateus-Pinilla N.E."/>
        </authorList>
    </citation>
    <scope>NUCLEOTIDE SEQUENCE [LARGE SCALE GENOMIC DNA]</scope>
</reference>
<keyword evidence="5" id="KW-0949">S-adenosyl-L-methionine</keyword>
<keyword evidence="11" id="KW-0805">Transcription regulation</keyword>
<dbReference type="Pfam" id="PF05964">
    <property type="entry name" value="FYRN"/>
    <property type="match status" value="1"/>
</dbReference>
<dbReference type="CDD" id="cd15511">
    <property type="entry name" value="PHD3_KMT2C"/>
    <property type="match status" value="1"/>
</dbReference>
<comment type="catalytic activity">
    <reaction evidence="15">
        <text>L-lysyl(4)-[histone H3] + S-adenosyl-L-methionine = N(6)-methyl-L-lysyl(4)-[histone H3] + S-adenosyl-L-homocysteine + H(+)</text>
        <dbReference type="Rhea" id="RHEA:60264"/>
        <dbReference type="Rhea" id="RHEA-COMP:15543"/>
        <dbReference type="Rhea" id="RHEA-COMP:15547"/>
        <dbReference type="ChEBI" id="CHEBI:15378"/>
        <dbReference type="ChEBI" id="CHEBI:29969"/>
        <dbReference type="ChEBI" id="CHEBI:57856"/>
        <dbReference type="ChEBI" id="CHEBI:59789"/>
        <dbReference type="ChEBI" id="CHEBI:61929"/>
        <dbReference type="EC" id="2.1.1.364"/>
    </reaction>
    <physiologicalReaction direction="left-to-right" evidence="15">
        <dbReference type="Rhea" id="RHEA:60265"/>
    </physiologicalReaction>
</comment>
<evidence type="ECO:0000256" key="14">
    <source>
        <dbReference type="ARBA" id="ARBA00023620"/>
    </source>
</evidence>
<feature type="compositionally biased region" description="Basic and acidic residues" evidence="17">
    <location>
        <begin position="2996"/>
        <end position="3010"/>
    </location>
</feature>
<gene>
    <name evidence="23" type="primary">KMT2C</name>
</gene>
<feature type="compositionally biased region" description="Polar residues" evidence="17">
    <location>
        <begin position="3074"/>
        <end position="3093"/>
    </location>
</feature>
<evidence type="ECO:0000256" key="4">
    <source>
        <dbReference type="ARBA" id="ARBA00022679"/>
    </source>
</evidence>
<dbReference type="SUPFAM" id="SSF57903">
    <property type="entry name" value="FYVE/PHD zinc finger"/>
    <property type="match status" value="4"/>
</dbReference>
<keyword evidence="4" id="KW-0808">Transferase</keyword>
<feature type="region of interest" description="Disordered" evidence="17">
    <location>
        <begin position="1211"/>
        <end position="1233"/>
    </location>
</feature>
<evidence type="ECO:0000256" key="15">
    <source>
        <dbReference type="ARBA" id="ARBA00049353"/>
    </source>
</evidence>
<feature type="compositionally biased region" description="Basic and acidic residues" evidence="17">
    <location>
        <begin position="3399"/>
        <end position="3408"/>
    </location>
</feature>
<feature type="region of interest" description="Disordered" evidence="17">
    <location>
        <begin position="3037"/>
        <end position="3409"/>
    </location>
</feature>
<dbReference type="CDD" id="cd15596">
    <property type="entry name" value="PHD4_KMT2C"/>
    <property type="match status" value="1"/>
</dbReference>
<dbReference type="SMART" id="SM00398">
    <property type="entry name" value="HMG"/>
    <property type="match status" value="1"/>
</dbReference>
<dbReference type="GO" id="GO:0045944">
    <property type="term" value="P:positive regulation of transcription by RNA polymerase II"/>
    <property type="evidence" value="ECO:0007669"/>
    <property type="project" value="TreeGrafter"/>
</dbReference>
<dbReference type="InterPro" id="IPR037877">
    <property type="entry name" value="PHD3_KMT2C"/>
</dbReference>
<evidence type="ECO:0000256" key="9">
    <source>
        <dbReference type="ARBA" id="ARBA00022833"/>
    </source>
</evidence>
<feature type="compositionally biased region" description="Polar residues" evidence="17">
    <location>
        <begin position="2613"/>
        <end position="2628"/>
    </location>
</feature>
<feature type="compositionally biased region" description="Polar residues" evidence="17">
    <location>
        <begin position="189"/>
        <end position="202"/>
    </location>
</feature>
<feature type="compositionally biased region" description="Pro residues" evidence="17">
    <location>
        <begin position="2013"/>
        <end position="2022"/>
    </location>
</feature>
<dbReference type="GO" id="GO:0003713">
    <property type="term" value="F:transcription coactivator activity"/>
    <property type="evidence" value="ECO:0007669"/>
    <property type="project" value="TreeGrafter"/>
</dbReference>
<evidence type="ECO:0000259" key="18">
    <source>
        <dbReference type="PROSITE" id="PS50016"/>
    </source>
</evidence>
<dbReference type="SMART" id="SM00541">
    <property type="entry name" value="FYRN"/>
    <property type="match status" value="1"/>
</dbReference>
<dbReference type="InterPro" id="IPR011011">
    <property type="entry name" value="Znf_FYVE_PHD"/>
</dbReference>
<evidence type="ECO:0000256" key="2">
    <source>
        <dbReference type="ARBA" id="ARBA00022553"/>
    </source>
</evidence>
<feature type="region of interest" description="Disordered" evidence="17">
    <location>
        <begin position="1056"/>
        <end position="1081"/>
    </location>
</feature>
<feature type="region of interest" description="Disordered" evidence="17">
    <location>
        <begin position="189"/>
        <end position="210"/>
    </location>
</feature>
<feature type="compositionally biased region" description="Basic and acidic residues" evidence="17">
    <location>
        <begin position="3639"/>
        <end position="3649"/>
    </location>
</feature>
<dbReference type="Gene3D" id="2.170.270.10">
    <property type="entry name" value="SET domain"/>
    <property type="match status" value="1"/>
</dbReference>
<dbReference type="SMART" id="SM00249">
    <property type="entry name" value="PHD"/>
    <property type="match status" value="5"/>
</dbReference>
<feature type="region of interest" description="Disordered" evidence="17">
    <location>
        <begin position="2393"/>
        <end position="2472"/>
    </location>
</feature>
<keyword evidence="2" id="KW-0597">Phosphoprotein</keyword>
<feature type="compositionally biased region" description="Polar residues" evidence="17">
    <location>
        <begin position="1398"/>
        <end position="1427"/>
    </location>
</feature>
<dbReference type="InterPro" id="IPR041968">
    <property type="entry name" value="KMT2C_ePHD2"/>
</dbReference>
<evidence type="ECO:0000259" key="19">
    <source>
        <dbReference type="PROSITE" id="PS50280"/>
    </source>
</evidence>
<protein>
    <recommendedName>
        <fullName evidence="14">[histone H3]-lysine(4) N-methyltransferase</fullName>
        <ecNumber evidence="14">2.1.1.364</ecNumber>
    </recommendedName>
</protein>
<reference evidence="23" key="2">
    <citation type="submission" date="2025-08" db="UniProtKB">
        <authorList>
            <consortium name="RefSeq"/>
        </authorList>
    </citation>
    <scope>IDENTIFICATION</scope>
    <source>
        <tissue evidence="23">Tongue muscle</tissue>
    </source>
</reference>
<feature type="domain" description="PHD-type" evidence="18">
    <location>
        <begin position="48"/>
        <end position="104"/>
    </location>
</feature>
<evidence type="ECO:0000256" key="3">
    <source>
        <dbReference type="ARBA" id="ARBA00022603"/>
    </source>
</evidence>
<dbReference type="PROSITE" id="PS50016">
    <property type="entry name" value="ZF_PHD_2"/>
    <property type="match status" value="4"/>
</dbReference>
<dbReference type="CDD" id="cd15513">
    <property type="entry name" value="PHD5_KMT2C_like"/>
    <property type="match status" value="1"/>
</dbReference>
<feature type="compositionally biased region" description="Polar residues" evidence="17">
    <location>
        <begin position="1066"/>
        <end position="1078"/>
    </location>
</feature>
<feature type="compositionally biased region" description="Pro residues" evidence="17">
    <location>
        <begin position="1900"/>
        <end position="1909"/>
    </location>
</feature>
<dbReference type="InterPro" id="IPR003616">
    <property type="entry name" value="Post-SET_dom"/>
</dbReference>
<dbReference type="PROSITE" id="PS51805">
    <property type="entry name" value="EPHD"/>
    <property type="match status" value="1"/>
</dbReference>
<dbReference type="GO" id="GO:0016746">
    <property type="term" value="F:acyltransferase activity"/>
    <property type="evidence" value="ECO:0007669"/>
    <property type="project" value="UniProtKB-KW"/>
</dbReference>
<feature type="compositionally biased region" description="Low complexity" evidence="17">
    <location>
        <begin position="1989"/>
        <end position="1998"/>
    </location>
</feature>
<proteinExistence type="predicted"/>
<feature type="region of interest" description="Disordered" evidence="17">
    <location>
        <begin position="2602"/>
        <end position="2628"/>
    </location>
</feature>
<feature type="region of interest" description="Disordered" evidence="17">
    <location>
        <begin position="3676"/>
        <end position="3701"/>
    </location>
</feature>
<evidence type="ECO:0000256" key="6">
    <source>
        <dbReference type="ARBA" id="ARBA00022723"/>
    </source>
</evidence>
<dbReference type="InterPro" id="IPR013083">
    <property type="entry name" value="Znf_RING/FYVE/PHD"/>
</dbReference>
<sequence>MLVVPPRRALERAAILPNCRICVECGTRASSQWHHNCLVCDSCYQQQENLCPFCGKCYHPELQKDMLHCNMCKRWVHLECDKPADHELDPQLREEYICMYCKHLAAEMDPLQPGEEVEMSELPADYNNEMEVEGPEDHMVFLEQAVDNDVAGQEPTPGIVPDAVHVHPGGQQRSNPPERCDARGLLVSASSQDKMNPESENQISREADGEAVEMCPKVARTCECPSENSTEGTQGTAALPPQLVVLQEEVQPLGEPNVAVSPEESRPPEVTIESVILPLETLVSPDGESTSLCSAEHLAVEREQRENPEPSAFMDLEAAPAVESQVKDGLCQEGRSVKRSSETEPSSSSAADTSKAHVSSSPALSSDLPSHDMLHSYPSTPNASVGNILPTTYISVTPKIGMGKPAITKRKFSPGRPRSRQGAWSTHNTVSPPSWSPDISEGREIFKPRQLPGSAIWSIKVGRGSGFPGKRRPRGAGLSGRGGRGRSKLKSGIGAVVLPGVSAADISSNKDEEENSMHNTVVLFSSSDKFTLHQDMCVVCGSFGQGAEGRLLACSQCGQCYHPYCVSIKITKVVLSKGWRCLECTVCEACGKATDPGRLLLCDDCDISYHTYCLDPPLQTVPKGGWKCKWCVWCRHCGATSAGPRCEWQNNYTQCAPCASLSACPVCCRNYREEDLILQCRQCDRWMHAVCQNFSTEEEVENVADIGFDCSLCRPYMPTSNVPSSDCCESSLVAQIVTKVKELDPPKTYTQDGVCLTESGMTQLQSLTVTVPRRKRSKPKLKLKIINQNSVAVLQTPPDIQSEHSRDGEMDDSREAELMDCDGKSESSPEREAVDDETKGAEGTEGVKKRKRKPYRPGIGGFMVRQRSRTGQGKTKRSVIRKDSSGSISEQLPSRDDGWSEQLPDTLVDESISVNENTEKIKKRYRKRKNKLEEIFPAYLQEAFFGKDLLDTTRQNKLSLDNLSEDTTQLSYKTNANTNFLDPSLDPLLSSSSTPAKPGAHGPADDPLADISEVLNTDDDILGIISDDLAKSVDHSGLDLCTFQVESSPCAFAGIDVGPGADDPSSLPQATVGQSSRPLSEEQLDGILSPELDKMVTDGAILSKLYKIPELGGKDVEDLFTAVLSPAAVPPPPVPQPPAPPLLPVHGQGTSPLDKCHVFSRMPLMNGLIGPSPHLPHNSLPPGSGLGTFSAVAQSPYADARDKNPAFNPMAGDPSNSWTSSAPPVEGENDTLSNAQRSTLKWEKEEALGEMATVAPVLYTNINFPNLKEEFPDWTTRVKQIAKLWRKASSQERAPYVQKARDNRAALRINKVQMSNDSMKRQQQQDSIDPSSRIDSDLFKDPLKQRESEHEQEWKFRQQMRQKSKQQAKIEATQKLEQVKSEQQQQQQQQFGGAQPAMGQSGSDTPSSGIQSPLTPQPGNGSLSPAQSFHKDLFTKPLPSTPTPASSDDVFVKPQAPPPPPAPSRLSAQESLPQAQPSQPPSPQVFSPGSSNSRPPSPVDPYAKMVGTPRPPPGGHGFPRRNSALAENCGPLASGSRPPQMGEAAANRPSPVREACTASAAGSDPYAKPPDTPRPVMTEPFPKPLGLPRSPAVSEQTSQGPLAPGTSDHFPKPSRADVFQRQRIPDPYARPLLTPAPLDGGPSPFKAPMQPPPPSQDPYGPVSQAPRRLSIDPYERPALTPRPVDSFSHNQSSDPYSQPPLTPHPAMNESFSHPSRAFSQPGPISRPTSQDPYSQPPGTPRPVVDSYSQPPGTSRSNPDPYSQPPGTPRPTTMDPYSQQPPTPRPSAQADLFAASAASQRHSDPYAHPPGTPRPGMSVPYSQTPAALRPRISEGFTRSSTRPALMPNQDPFLQAHNRGAALPGPLVRPPDACSQTPRPPGPGLSDTFSRVSPSAPRDPYDQPPMTPRPQPDAFGTSQVAHDADQPRPGSEGSFGAPSNTPMTPQGQQFSGVSQLPGPVPTSGVTDTQSTVNMSQADTEKLRQRQKLREIILQQQQQKKMAGRQEKGAQDPGAVPHPGPPPHWQPESVGQAFARPPPPYPGSVRSPMVPPLGPRYTVFPKEARGVYPPDVSGMGVRPHGFRFGFPGGGHGTLSGQERFLVPPQQMQGSGVPPQLRRSLSVDMPRPLNNSPMNNPGGLPAHFPAQSLPVQQHNILGQAFIELRHRAPDGRPRLPFPAAPSNIIEAPSHPRHGSFIPRPDFPGPRPPDPMRRPSQGLPPQLPLHPNLEQVPPSQQEPSHAVHPSAVVMRSLSHPLGGEFSEAPLSASVPAEMTSENLQITTQPSDGLEEKLDSDDPSVKELDVKDLEGVEVKDLDDEDLENLNLDTEDGKGDELDTLGNLEANDPNLDDLLRSGEFDIIAYTDPELDLGDKKSMFNEELDLSVPIDDKLDNQCVSVEPEKKEQENKSVVPSDKPSPWKKSTVSSEIKTEVLSPNSKGEAKCESEKSEEGKDTVDPPCPPAPAPLDKADGDEAPVQPRDADLLEKGTTQETPGPNPGVARGAPQLPAEEAVTPCGVPGPAPVLSSLLANEKPDTADMRPLASPATTLPASPSGHVSSLPPPLITPPGHVLDNTMNSNVAVVPRLNHAFPQGVQVNPGFIQGQPPVNHSFGTGKPASQPVSLSSQPGTSGMSGAQQLMIPQTLAQQSRERPLLLEEQPLLLQDLLDQERQEQQQQRQMQAMIRQRSEPFFPNIDFDAITDPIMKAKMVALKGINKVMAQNNMGMPPMVMNRFPFMGQAVTGTQSGDGQTLLPQAVAQDGSITHQISRPNPPNFGPGFVNDSQRKQYEEWLQETQQLLQMQQKYLEEQIGAHRKSKKALSAKQRTAKKAGREFPEEDAEQLKHVTEQQSMVQKQLEQIRKQQKEHAELIEDYRIKQQQQQQCAMAPPPTVLPGVQPQPPLVPGAPPPAMSQPSFPVVPPQLQHPAVMPGHTSPARMPSLPGWQPPSAAPHLPLNPPRIQPPVAQLPIKTCTPAPGAVSNANPQSGPPPRVEFDDNNPFSESFQERERKERLREQQERQRIQLMQEVDRQRALQQRLELEQHGLMGSELSSRPPASQLPFYSSDLPRDFVPPPRPLPPSPQHQMGQAVQPQSMQQASLSSPPAPGFLQTNERRPTGPPSFVPESPSIPGGSPSFHPVKQVHAGLPGPGFQPSPARPPFAPALPTAPPAASSGLPGSQDPAITQGQSYPGSAQSLIQLYSDIIPEEKGKKKRTRKKKKDEDAESAKAPSTPHSDVTAPPTPSVPEATSTPTAPAPSEPSQLVGPEAPEPAGLSPPSVAAGPLCAEPEAQPPGGDFAQGNPDQQTYAESEAEKLSVETPAQEAKLETPELEQGLGRGAPEAEQLPGDQAEEQAAAATACPAHSPPRPAGAPATKGDSGNELLKHLLKNKKASSLLNQKPEGGFCSEEDSTKDSKLVERQNPADVQTLGAQVQGGFGCGNNQLPKTDGGSETKKQRSKRTQRTGEKAAPRSKKRKKEDEERQALYSTGDTFTHLKQQLSLLPLMEPVIGVNFAHFLPYGSGQFNSGNRLLGAFGSAALEGVSDYYSQLIYKQNNLSNPPTPPASLPPTPPPMACQKMANGFATTEELAGKAGVLVSHEVTKSLGSKGFQLPFRPQDDLLARAIAQGPKTVDVPASLPTPPHNNQEELRMQEHGAERDTPDSFVPSSSPESVVGMEVSRYPDLSLVKEEPPEPVPSPIIPILPSNAGRGLESRRNDIKTEPGTLFFTSPFGSSPNGPRSGLISVAITLHPTAAENISSVVAAFSDLLHVRIPNSYEVSNAPDVPSVGLVSSRRVNPGLEYRQRVFLRGPPPGSARPPRLASSFHLKQPSTSLPPASNGLSGYKDAGHGISESTALRPQWCCHCKVVILGSGVRKSARELAFVNKGSRDGPSRVEKDIVFCSNNCFILYSSTAQAKNSESKESVPSLPQSPVKELPSKASHQYSNNISTLDVHCLPQLQEKASPPASPPISFPPAFEAAKVEAKPDELKVTVKLKPRLRAIHGGLEDCRPPPKKWRGMKWKKWSIHIVVPKGAFKPPCEEEIDEFLKRLGTSLKPDPVPKDFRKCCFCHEEGDGLTDGPARLLNLDLDLWVHLNCALWSTEVYETQAGALINVELALRRGLQMKCVFCHKTGATGGCHRFRCTNIYHFTCAIKAQCMFFKDKTMLCPMHKPKGLHEQELSYFAVFRRVYVQRDEVRQIASIVQRGEREHTFRVGSLVFHAIGQLLPQQMPAFHSPTALFPVGYEASRLYWSTRYANRRCRYLCSIEEKDGRPVFVIRVVEQGHEDLVLSDTSPKGVWDKILEPVACVRKKSEMLQLFPAYLRGEDLFGLTVSAVARIAESLPGVEACENYTFRYGRNPLMELPLAVNPTGCARSEPKMSAHVKRFVLRPHTLNSTSTSKSFQSTVTGELSAPYSKQFVHSKSSQYRKMKTEWKSNVYLARSRIQGLGLYAARDIEKHTMVIEYIGTIIRNEVANRKEKLYESQNRGVYMFRMDSDHVIDATLTGGPARYINHSCAPNCVAEVVTFERGHKIIISSSRRIQKGEELCYDYKFDFEDDQHKIPCHCGAVNCRKWMN</sequence>
<feature type="region of interest" description="Disordered" evidence="17">
    <location>
        <begin position="323"/>
        <end position="387"/>
    </location>
</feature>
<feature type="compositionally biased region" description="Polar residues" evidence="17">
    <location>
        <begin position="1961"/>
        <end position="1975"/>
    </location>
</feature>
<dbReference type="KEGG" id="ovr:110148053"/>
<dbReference type="RefSeq" id="XP_020765597.2">
    <property type="nucleotide sequence ID" value="XM_020909938.2"/>
</dbReference>
<dbReference type="PROSITE" id="PS51542">
    <property type="entry name" value="FYRN"/>
    <property type="match status" value="1"/>
</dbReference>
<dbReference type="SMART" id="SM00508">
    <property type="entry name" value="PostSET"/>
    <property type="match status" value="1"/>
</dbReference>
<dbReference type="GO" id="GO:0140945">
    <property type="term" value="F:histone H3K4 monomethyltransferase activity"/>
    <property type="evidence" value="ECO:0007669"/>
    <property type="project" value="UniProtKB-EC"/>
</dbReference>
<name>A0A6J0YWV7_ODOVR</name>
<feature type="domain" description="PHD-type" evidence="18">
    <location>
        <begin position="534"/>
        <end position="587"/>
    </location>
</feature>
<feature type="compositionally biased region" description="Pro residues" evidence="17">
    <location>
        <begin position="3062"/>
        <end position="3073"/>
    </location>
</feature>
<dbReference type="PANTHER" id="PTHR45888:SF1">
    <property type="entry name" value="HISTONE-LYSINE N-METHYLTRANSFERASE 2C"/>
    <property type="match status" value="1"/>
</dbReference>
<evidence type="ECO:0000313" key="22">
    <source>
        <dbReference type="Proteomes" id="UP001652640"/>
    </source>
</evidence>
<keyword evidence="13" id="KW-0539">Nucleus</keyword>
<dbReference type="Pfam" id="PF00628">
    <property type="entry name" value="PHD"/>
    <property type="match status" value="2"/>
</dbReference>
<accession>A0A6J0YWV7</accession>
<feature type="region of interest" description="Disordered" evidence="17">
    <location>
        <begin position="983"/>
        <end position="1008"/>
    </location>
</feature>
<feature type="compositionally biased region" description="Polar residues" evidence="17">
    <location>
        <begin position="377"/>
        <end position="387"/>
    </location>
</feature>
<dbReference type="PROSITE" id="PS50280">
    <property type="entry name" value="SET"/>
    <property type="match status" value="1"/>
</dbReference>
<feature type="region of interest" description="Disordered" evidence="17">
    <location>
        <begin position="2877"/>
        <end position="2917"/>
    </location>
</feature>
<evidence type="ECO:0000256" key="5">
    <source>
        <dbReference type="ARBA" id="ARBA00022691"/>
    </source>
</evidence>
<evidence type="ECO:0000259" key="20">
    <source>
        <dbReference type="PROSITE" id="PS50868"/>
    </source>
</evidence>
<feature type="compositionally biased region" description="Basic and acidic residues" evidence="17">
    <location>
        <begin position="1976"/>
        <end position="1988"/>
    </location>
</feature>
<feature type="compositionally biased region" description="Polar residues" evidence="17">
    <location>
        <begin position="2539"/>
        <end position="2551"/>
    </location>
</feature>
<feature type="compositionally biased region" description="Basic and acidic residues" evidence="17">
    <location>
        <begin position="801"/>
        <end position="847"/>
    </location>
</feature>
<dbReference type="Pfam" id="PF05965">
    <property type="entry name" value="FYRC"/>
    <property type="match status" value="1"/>
</dbReference>
<feature type="compositionally biased region" description="Polar residues" evidence="17">
    <location>
        <begin position="2415"/>
        <end position="2432"/>
    </location>
</feature>
<dbReference type="GeneID" id="110148053"/>
<dbReference type="InterPro" id="IPR034732">
    <property type="entry name" value="EPHD"/>
</dbReference>
<dbReference type="PROSITE" id="PS01359">
    <property type="entry name" value="ZF_PHD_1"/>
    <property type="match status" value="1"/>
</dbReference>
<evidence type="ECO:0000256" key="7">
    <source>
        <dbReference type="ARBA" id="ARBA00022737"/>
    </source>
</evidence>
<dbReference type="PROSITE" id="PS50868">
    <property type="entry name" value="POST_SET"/>
    <property type="match status" value="1"/>
</dbReference>
<dbReference type="InterPro" id="IPR046341">
    <property type="entry name" value="SET_dom_sf"/>
</dbReference>
<dbReference type="Proteomes" id="UP001652640">
    <property type="component" value="Chromosome 1"/>
</dbReference>
<feature type="region of interest" description="Disordered" evidence="17">
    <location>
        <begin position="2168"/>
        <end position="2239"/>
    </location>
</feature>
<evidence type="ECO:0000256" key="12">
    <source>
        <dbReference type="ARBA" id="ARBA00023163"/>
    </source>
</evidence>
<feature type="domain" description="PHD-type" evidence="18">
    <location>
        <begin position="584"/>
        <end position="634"/>
    </location>
</feature>
<evidence type="ECO:0000256" key="16">
    <source>
        <dbReference type="PROSITE-ProRule" id="PRU00146"/>
    </source>
</evidence>
<feature type="region of interest" description="Disordered" evidence="17">
    <location>
        <begin position="1312"/>
        <end position="2044"/>
    </location>
</feature>
<feature type="compositionally biased region" description="Low complexity" evidence="17">
    <location>
        <begin position="3160"/>
        <end position="3169"/>
    </location>
</feature>
<feature type="compositionally biased region" description="Low complexity" evidence="17">
    <location>
        <begin position="343"/>
        <end position="368"/>
    </location>
</feature>
<feature type="compositionally biased region" description="Basic and acidic residues" evidence="17">
    <location>
        <begin position="2823"/>
        <end position="2839"/>
    </location>
</feature>
<feature type="compositionally biased region" description="Low complexity" evidence="17">
    <location>
        <begin position="3651"/>
        <end position="3660"/>
    </location>
</feature>
<feature type="compositionally biased region" description="Low complexity" evidence="17">
    <location>
        <begin position="1484"/>
        <end position="1494"/>
    </location>
</feature>
<evidence type="ECO:0000256" key="8">
    <source>
        <dbReference type="ARBA" id="ARBA00022771"/>
    </source>
</evidence>
<dbReference type="SUPFAM" id="SSF82199">
    <property type="entry name" value="SET domain"/>
    <property type="match status" value="1"/>
</dbReference>
<dbReference type="InterPro" id="IPR036910">
    <property type="entry name" value="HMG_box_dom_sf"/>
</dbReference>
<evidence type="ECO:0000259" key="21">
    <source>
        <dbReference type="PROSITE" id="PS51805"/>
    </source>
</evidence>
<keyword evidence="12" id="KW-0804">Transcription</keyword>
<comment type="subcellular location">
    <subcellularLocation>
        <location evidence="1">Nucleus</location>
    </subcellularLocation>
</comment>
<keyword evidence="10" id="KW-0156">Chromatin regulator</keyword>
<dbReference type="SMART" id="SM00542">
    <property type="entry name" value="FYRC"/>
    <property type="match status" value="1"/>
</dbReference>
<feature type="compositionally biased region" description="Basic and acidic residues" evidence="17">
    <location>
        <begin position="1332"/>
        <end position="1356"/>
    </location>
</feature>
<feature type="compositionally biased region" description="Basic residues" evidence="17">
    <location>
        <begin position="2806"/>
        <end position="2822"/>
    </location>
</feature>
<dbReference type="OrthoDB" id="308383at2759"/>
<dbReference type="Pfam" id="PF13771">
    <property type="entry name" value="zf-HC5HC2H"/>
    <property type="match status" value="1"/>
</dbReference>
<feature type="compositionally biased region" description="Polar residues" evidence="17">
    <location>
        <begin position="1687"/>
        <end position="1696"/>
    </location>
</feature>
<evidence type="ECO:0000256" key="17">
    <source>
        <dbReference type="SAM" id="MobiDB-lite"/>
    </source>
</evidence>
<dbReference type="CDD" id="cd15600">
    <property type="entry name" value="PHD6_KMT2C"/>
    <property type="match status" value="1"/>
</dbReference>
<dbReference type="CDD" id="cd19171">
    <property type="entry name" value="SET_KMT2C_2D"/>
    <property type="match status" value="1"/>
</dbReference>
<dbReference type="SMART" id="SM00317">
    <property type="entry name" value="SET"/>
    <property type="match status" value="1"/>
</dbReference>
<feature type="domain" description="SET" evidence="19">
    <location>
        <begin position="4422"/>
        <end position="4538"/>
    </location>
</feature>
<dbReference type="GO" id="GO:0044666">
    <property type="term" value="C:MLL3/4 complex"/>
    <property type="evidence" value="ECO:0007669"/>
    <property type="project" value="InterPro"/>
</dbReference>
<feature type="compositionally biased region" description="Low complexity" evidence="17">
    <location>
        <begin position="1321"/>
        <end position="1331"/>
    </location>
</feature>